<evidence type="ECO:0000313" key="1">
    <source>
        <dbReference type="EMBL" id="ADL55532.1"/>
    </source>
</evidence>
<sequence length="212" mass="23434">MYIPKQFEETDVDVLHELIRIKPLATLVTLNAGGIDANHIPLILSAETKPYGTLSGHVARSNPLWQNHPADTDVLVIFHGAESYITPSWYASKAESGKVVPTWNYVSVQAKGRLRVIHEPDWILSQLESLTAHNEAGFEHPWAVADAPHEFTRKLLDVIVGIEIEITELKGKWKVSQNRSDQDRASVVSGLTNTGQPEMAALVKRCAKDGAI</sequence>
<dbReference type="OrthoDB" id="9794948at2"/>
<proteinExistence type="predicted"/>
<name>D9SG85_GALCS</name>
<dbReference type="eggNOG" id="COG2808">
    <property type="taxonomic scope" value="Bacteria"/>
</dbReference>
<dbReference type="KEGG" id="gca:Galf_1513"/>
<dbReference type="InterPro" id="IPR012349">
    <property type="entry name" value="Split_barrel_FMN-bd"/>
</dbReference>
<dbReference type="RefSeq" id="WP_013293471.1">
    <property type="nucleotide sequence ID" value="NC_014394.1"/>
</dbReference>
<protein>
    <submittedName>
        <fullName evidence="1">FMN-binding negative transcriptional regulator</fullName>
    </submittedName>
</protein>
<gene>
    <name evidence="1" type="ordered locus">Galf_1513</name>
</gene>
<dbReference type="STRING" id="395494.Galf_1513"/>
<evidence type="ECO:0000313" key="2">
    <source>
        <dbReference type="Proteomes" id="UP000001235"/>
    </source>
</evidence>
<dbReference type="AlphaFoldDB" id="D9SG85"/>
<dbReference type="PIRSF" id="PIRSF010372">
    <property type="entry name" value="PaiB"/>
    <property type="match status" value="1"/>
</dbReference>
<dbReference type="EMBL" id="CP002159">
    <property type="protein sequence ID" value="ADL55532.1"/>
    <property type="molecule type" value="Genomic_DNA"/>
</dbReference>
<organism evidence="1 2">
    <name type="scientific">Gallionella capsiferriformans (strain ES-2)</name>
    <name type="common">Gallionella ferruginea capsiferriformans (strain ES-2)</name>
    <dbReference type="NCBI Taxonomy" id="395494"/>
    <lineage>
        <taxon>Bacteria</taxon>
        <taxon>Pseudomonadati</taxon>
        <taxon>Pseudomonadota</taxon>
        <taxon>Betaproteobacteria</taxon>
        <taxon>Nitrosomonadales</taxon>
        <taxon>Gallionellaceae</taxon>
        <taxon>Gallionella</taxon>
    </lineage>
</organism>
<dbReference type="PANTHER" id="PTHR35802">
    <property type="entry name" value="PROTEASE SYNTHASE AND SPORULATION PROTEIN PAI 2"/>
    <property type="match status" value="1"/>
</dbReference>
<dbReference type="InterPro" id="IPR007396">
    <property type="entry name" value="TR_PAI2-type"/>
</dbReference>
<keyword evidence="2" id="KW-1185">Reference proteome</keyword>
<reference evidence="1 2" key="1">
    <citation type="submission" date="2010-08" db="EMBL/GenBank/DDBJ databases">
        <title>Complete sequence of Gallionella capsiferriformans ES-2.</title>
        <authorList>
            <consortium name="US DOE Joint Genome Institute"/>
            <person name="Lucas S."/>
            <person name="Copeland A."/>
            <person name="Lapidus A."/>
            <person name="Cheng J.-F."/>
            <person name="Bruce D."/>
            <person name="Goodwin L."/>
            <person name="Pitluck S."/>
            <person name="Chertkov O."/>
            <person name="Davenport K.W."/>
            <person name="Detter J.C."/>
            <person name="Han C."/>
            <person name="Tapia R."/>
            <person name="Land M."/>
            <person name="Hauser L."/>
            <person name="Chang Y.-J."/>
            <person name="Jeffries C."/>
            <person name="Kyrpides N."/>
            <person name="Ivanova N."/>
            <person name="Mikhailova N."/>
            <person name="Shelobolina E.S."/>
            <person name="Picardal F."/>
            <person name="Roden E."/>
            <person name="Emerson D."/>
            <person name="Woyke T."/>
        </authorList>
    </citation>
    <scope>NUCLEOTIDE SEQUENCE [LARGE SCALE GENOMIC DNA]</scope>
    <source>
        <strain evidence="1 2">ES-2</strain>
    </source>
</reference>
<dbReference type="HOGENOM" id="CLU_065853_0_1_4"/>
<dbReference type="Gene3D" id="2.30.110.10">
    <property type="entry name" value="Electron Transport, Fmn-binding Protein, Chain A"/>
    <property type="match status" value="1"/>
</dbReference>
<dbReference type="Pfam" id="PF04299">
    <property type="entry name" value="FMN_bind_2"/>
    <property type="match status" value="1"/>
</dbReference>
<dbReference type="SUPFAM" id="SSF50475">
    <property type="entry name" value="FMN-binding split barrel"/>
    <property type="match status" value="1"/>
</dbReference>
<dbReference type="PANTHER" id="PTHR35802:SF1">
    <property type="entry name" value="PROTEASE SYNTHASE AND SPORULATION PROTEIN PAI 2"/>
    <property type="match status" value="1"/>
</dbReference>
<accession>D9SG85</accession>
<dbReference type="Proteomes" id="UP000001235">
    <property type="component" value="Chromosome"/>
</dbReference>